<keyword evidence="6" id="KW-1185">Reference proteome</keyword>
<evidence type="ECO:0000256" key="3">
    <source>
        <dbReference type="SAM" id="MobiDB-lite"/>
    </source>
</evidence>
<proteinExistence type="inferred from homology"/>
<dbReference type="PANTHER" id="PTHR10555:SF170">
    <property type="entry name" value="FI18122P1"/>
    <property type="match status" value="1"/>
</dbReference>
<dbReference type="SUPFAM" id="SSF103657">
    <property type="entry name" value="BAR/IMD domain-like"/>
    <property type="match status" value="1"/>
</dbReference>
<dbReference type="SUPFAM" id="SSF64268">
    <property type="entry name" value="PX domain"/>
    <property type="match status" value="1"/>
</dbReference>
<dbReference type="InterPro" id="IPR001683">
    <property type="entry name" value="PX_dom"/>
</dbReference>
<feature type="region of interest" description="Disordered" evidence="3">
    <location>
        <begin position="1"/>
        <end position="20"/>
    </location>
</feature>
<feature type="domain" description="PX" evidence="4">
    <location>
        <begin position="77"/>
        <end position="208"/>
    </location>
</feature>
<dbReference type="PANTHER" id="PTHR10555">
    <property type="entry name" value="SORTING NEXIN"/>
    <property type="match status" value="1"/>
</dbReference>
<comment type="similarity">
    <text evidence="1">Belongs to the sorting nexin family.</text>
</comment>
<dbReference type="CDD" id="cd07623">
    <property type="entry name" value="BAR_SNX1_2"/>
    <property type="match status" value="1"/>
</dbReference>
<evidence type="ECO:0000259" key="4">
    <source>
        <dbReference type="PROSITE" id="PS50195"/>
    </source>
</evidence>
<evidence type="ECO:0000313" key="6">
    <source>
        <dbReference type="Proteomes" id="UP001307889"/>
    </source>
</evidence>
<dbReference type="Pfam" id="PF09325">
    <property type="entry name" value="Vps5"/>
    <property type="match status" value="1"/>
</dbReference>
<dbReference type="InterPro" id="IPR015404">
    <property type="entry name" value="Vps5_C"/>
</dbReference>
<dbReference type="InterPro" id="IPR027267">
    <property type="entry name" value="AH/BAR_dom_sf"/>
</dbReference>
<dbReference type="EMBL" id="AP028910">
    <property type="protein sequence ID" value="BES90756.1"/>
    <property type="molecule type" value="Genomic_DNA"/>
</dbReference>
<gene>
    <name evidence="5" type="ORF">NTJ_03564</name>
</gene>
<sequence length="460" mass="52647">MSSPPPLLDNNNDTDDESSDLFSSAVEGIRGSLPILQLSMDTAGPILSPVEDQMVSTPPSTIPYHTVTKPTGRPDEQFLTVKVTDVQRLGDGMGAYMVYKVETYTNLPQFKKKSCVLRRFSDFLGLHDRLVEKHLRTGRIIPPAPEKSVLGMTKLKMGAQHAEQTSSNYEFIERRKSALERYLQRTADHPVLGLDAEFRDFLQNETELPKATNTSAVSGAGLMRLFNKVGETVNKITYRMDENDTWFEEKTQEIECLENNLRKLWCNVETLVHSRKDLATFSGALARTVAMISNCEEHRLLALALVHLNGILEKIEATRHEQANTDFTCLGEFLKDYMSLIGAVKNVFHERVKVYQNWQHSQLMLNKKREYKAKMDLANRSDKGNFASNEIVEWEAKVERCEEEFNNISQMIKKEMELFEENRVFEFKAVFISYLEMQMEHVVQLIGFWEAFLPEAKAIA</sequence>
<organism evidence="5 6">
    <name type="scientific">Nesidiocoris tenuis</name>
    <dbReference type="NCBI Taxonomy" id="355587"/>
    <lineage>
        <taxon>Eukaryota</taxon>
        <taxon>Metazoa</taxon>
        <taxon>Ecdysozoa</taxon>
        <taxon>Arthropoda</taxon>
        <taxon>Hexapoda</taxon>
        <taxon>Insecta</taxon>
        <taxon>Pterygota</taxon>
        <taxon>Neoptera</taxon>
        <taxon>Paraneoptera</taxon>
        <taxon>Hemiptera</taxon>
        <taxon>Heteroptera</taxon>
        <taxon>Panheteroptera</taxon>
        <taxon>Cimicomorpha</taxon>
        <taxon>Miridae</taxon>
        <taxon>Dicyphina</taxon>
        <taxon>Nesidiocoris</taxon>
    </lineage>
</organism>
<dbReference type="CDD" id="cd06859">
    <property type="entry name" value="PX_SNX1_2_like"/>
    <property type="match status" value="1"/>
</dbReference>
<evidence type="ECO:0000256" key="2">
    <source>
        <dbReference type="SAM" id="Coils"/>
    </source>
</evidence>
<dbReference type="Gene3D" id="3.30.1520.10">
    <property type="entry name" value="Phox-like domain"/>
    <property type="match status" value="1"/>
</dbReference>
<dbReference type="Proteomes" id="UP001307889">
    <property type="component" value="Chromosome 2"/>
</dbReference>
<dbReference type="Gene3D" id="1.20.1270.60">
    <property type="entry name" value="Arfaptin homology (AH) domain/BAR domain"/>
    <property type="match status" value="1"/>
</dbReference>
<protein>
    <submittedName>
        <fullName evidence="5">Vps5 C terminal like</fullName>
    </submittedName>
</protein>
<name>A0ABN7AEP8_9HEMI</name>
<dbReference type="SMART" id="SM00312">
    <property type="entry name" value="PX"/>
    <property type="match status" value="1"/>
</dbReference>
<feature type="coiled-coil region" evidence="2">
    <location>
        <begin position="384"/>
        <end position="411"/>
    </location>
</feature>
<evidence type="ECO:0000313" key="5">
    <source>
        <dbReference type="EMBL" id="BES90756.1"/>
    </source>
</evidence>
<dbReference type="InterPro" id="IPR036871">
    <property type="entry name" value="PX_dom_sf"/>
</dbReference>
<accession>A0ABN7AEP8</accession>
<dbReference type="PROSITE" id="PS50195">
    <property type="entry name" value="PX"/>
    <property type="match status" value="1"/>
</dbReference>
<reference evidence="5 6" key="1">
    <citation type="submission" date="2023-09" db="EMBL/GenBank/DDBJ databases">
        <title>Nesidiocoris tenuis whole genome shotgun sequence.</title>
        <authorList>
            <person name="Shibata T."/>
            <person name="Shimoda M."/>
            <person name="Kobayashi T."/>
            <person name="Uehara T."/>
        </authorList>
    </citation>
    <scope>NUCLEOTIDE SEQUENCE [LARGE SCALE GENOMIC DNA]</scope>
    <source>
        <strain evidence="5 6">Japan</strain>
    </source>
</reference>
<evidence type="ECO:0000256" key="1">
    <source>
        <dbReference type="ARBA" id="ARBA00010883"/>
    </source>
</evidence>
<dbReference type="Pfam" id="PF00787">
    <property type="entry name" value="PX"/>
    <property type="match status" value="1"/>
</dbReference>
<keyword evidence="2" id="KW-0175">Coiled coil</keyword>